<feature type="signal peptide" evidence="9">
    <location>
        <begin position="1"/>
        <end position="22"/>
    </location>
</feature>
<dbReference type="NCBIfam" id="TIGR03500">
    <property type="entry name" value="FliO_TIGR"/>
    <property type="match status" value="1"/>
</dbReference>
<evidence type="ECO:0000313" key="11">
    <source>
        <dbReference type="Proteomes" id="UP000031843"/>
    </source>
</evidence>
<dbReference type="InterPro" id="IPR052205">
    <property type="entry name" value="FliO/MopB"/>
</dbReference>
<dbReference type="Pfam" id="PF04347">
    <property type="entry name" value="FliO"/>
    <property type="match status" value="1"/>
</dbReference>
<evidence type="ECO:0000256" key="6">
    <source>
        <dbReference type="ARBA" id="ARBA00037937"/>
    </source>
</evidence>
<reference evidence="10 11" key="1">
    <citation type="journal article" date="2015" name="Genome Announc.">
        <title>Complete Genome Sequence of Cupriavidus basilensis 4G11, Isolated from the Oak Ridge Field Research Center Site.</title>
        <authorList>
            <person name="Ray J."/>
            <person name="Waters R.J."/>
            <person name="Skerker J.M."/>
            <person name="Kuehl J.V."/>
            <person name="Price M.N."/>
            <person name="Huang J."/>
            <person name="Chakraborty R."/>
            <person name="Arkin A.P."/>
            <person name="Deutschbauer A."/>
        </authorList>
    </citation>
    <scope>NUCLEOTIDE SEQUENCE [LARGE SCALE GENOMIC DNA]</scope>
    <source>
        <strain evidence="10">4G11</strain>
    </source>
</reference>
<evidence type="ECO:0000256" key="9">
    <source>
        <dbReference type="SAM" id="SignalP"/>
    </source>
</evidence>
<dbReference type="OrthoDB" id="9182371at2"/>
<dbReference type="GO" id="GO:0005886">
    <property type="term" value="C:plasma membrane"/>
    <property type="evidence" value="ECO:0007669"/>
    <property type="project" value="UniProtKB-SubCell"/>
</dbReference>
<feature type="chain" id="PRO_5002173714" description="Flagellar protein" evidence="9">
    <location>
        <begin position="23"/>
        <end position="172"/>
    </location>
</feature>
<dbReference type="STRING" id="68895.RR42_s0529"/>
<feature type="region of interest" description="Disordered" evidence="8">
    <location>
        <begin position="138"/>
        <end position="158"/>
    </location>
</feature>
<keyword evidence="4 7" id="KW-0472">Membrane</keyword>
<keyword evidence="10" id="KW-0966">Cell projection</keyword>
<dbReference type="Proteomes" id="UP000031843">
    <property type="component" value="Chromosome secondary"/>
</dbReference>
<dbReference type="EMBL" id="CP010537">
    <property type="protein sequence ID" value="AJG22122.1"/>
    <property type="molecule type" value="Genomic_DNA"/>
</dbReference>
<comment type="subcellular location">
    <subcellularLocation>
        <location evidence="7">Cell membrane</location>
    </subcellularLocation>
    <subcellularLocation>
        <location evidence="7">Bacterial flagellum basal body</location>
    </subcellularLocation>
</comment>
<comment type="similarity">
    <text evidence="6 7">Belongs to the FliO/MopB family.</text>
</comment>
<sequence length="172" mass="17053">MKAGPRRTAHAALAAGVGLAHAASAYAQASATAASPAGTGTIASNAGAGSHVPVSSATGLAQAGLGLFAVIALILLLAWLARRAGLVRHGQGGQMKVVGSTMLGPRQRLVMVEVGDTCLVLGVSAGEIRTLHTLPAQAAHKPDHPCGSTATPGPAGSFGQKLLRAMQDNLKS</sequence>
<dbReference type="GO" id="GO:0009425">
    <property type="term" value="C:bacterial-type flagellum basal body"/>
    <property type="evidence" value="ECO:0007669"/>
    <property type="project" value="UniProtKB-SubCell"/>
</dbReference>
<evidence type="ECO:0000256" key="4">
    <source>
        <dbReference type="ARBA" id="ARBA00023136"/>
    </source>
</evidence>
<evidence type="ECO:0000256" key="7">
    <source>
        <dbReference type="RuleBase" id="RU362064"/>
    </source>
</evidence>
<feature type="transmembrane region" description="Helical" evidence="7">
    <location>
        <begin position="60"/>
        <end position="81"/>
    </location>
</feature>
<evidence type="ECO:0000256" key="3">
    <source>
        <dbReference type="ARBA" id="ARBA00022989"/>
    </source>
</evidence>
<keyword evidence="9" id="KW-0732">Signal</keyword>
<evidence type="ECO:0000256" key="8">
    <source>
        <dbReference type="SAM" id="MobiDB-lite"/>
    </source>
</evidence>
<dbReference type="RefSeq" id="WP_052494884.1">
    <property type="nucleotide sequence ID" value="NZ_CP010537.1"/>
</dbReference>
<dbReference type="GO" id="GO:0044781">
    <property type="term" value="P:bacterial-type flagellum organization"/>
    <property type="evidence" value="ECO:0007669"/>
    <property type="project" value="UniProtKB-UniRule"/>
</dbReference>
<name>A0A0C4Y9H9_9BURK</name>
<keyword evidence="2 7" id="KW-0812">Transmembrane</keyword>
<keyword evidence="5 7" id="KW-0975">Bacterial flagellum</keyword>
<protein>
    <recommendedName>
        <fullName evidence="7">Flagellar protein</fullName>
    </recommendedName>
</protein>
<keyword evidence="3 7" id="KW-1133">Transmembrane helix</keyword>
<keyword evidence="10" id="KW-0282">Flagellum</keyword>
<organism evidence="10 11">
    <name type="scientific">Cupriavidus basilensis</name>
    <dbReference type="NCBI Taxonomy" id="68895"/>
    <lineage>
        <taxon>Bacteria</taxon>
        <taxon>Pseudomonadati</taxon>
        <taxon>Pseudomonadota</taxon>
        <taxon>Betaproteobacteria</taxon>
        <taxon>Burkholderiales</taxon>
        <taxon>Burkholderiaceae</taxon>
        <taxon>Cupriavidus</taxon>
    </lineage>
</organism>
<evidence type="ECO:0000256" key="2">
    <source>
        <dbReference type="ARBA" id="ARBA00022692"/>
    </source>
</evidence>
<dbReference type="PANTHER" id="PTHR38766">
    <property type="entry name" value="FLAGELLAR PROTEIN FLIO"/>
    <property type="match status" value="1"/>
</dbReference>
<evidence type="ECO:0000313" key="10">
    <source>
        <dbReference type="EMBL" id="AJG22122.1"/>
    </source>
</evidence>
<evidence type="ECO:0000256" key="5">
    <source>
        <dbReference type="ARBA" id="ARBA00023143"/>
    </source>
</evidence>
<keyword evidence="11" id="KW-1185">Reference proteome</keyword>
<keyword evidence="1 7" id="KW-1003">Cell membrane</keyword>
<gene>
    <name evidence="10" type="ORF">RR42_s0529</name>
</gene>
<keyword evidence="10" id="KW-0969">Cilium</keyword>
<proteinExistence type="inferred from homology"/>
<accession>A0A0C4Y9H9</accession>
<dbReference type="KEGG" id="cbw:RR42_s0529"/>
<dbReference type="PANTHER" id="PTHR38766:SF1">
    <property type="entry name" value="FLAGELLAR PROTEIN FLIO"/>
    <property type="match status" value="1"/>
</dbReference>
<dbReference type="AlphaFoldDB" id="A0A0C4Y9H9"/>
<evidence type="ECO:0000256" key="1">
    <source>
        <dbReference type="ARBA" id="ARBA00022475"/>
    </source>
</evidence>
<dbReference type="InterPro" id="IPR022781">
    <property type="entry name" value="Flagellar_biosynth_FliO"/>
</dbReference>